<keyword evidence="2" id="KW-1185">Reference proteome</keyword>
<dbReference type="EMBL" id="CACTIH010003077">
    <property type="protein sequence ID" value="CAA2977265.1"/>
    <property type="molecule type" value="Genomic_DNA"/>
</dbReference>
<accession>A0A8S0RD56</accession>
<organism evidence="1 2">
    <name type="scientific">Olea europaea subsp. europaea</name>
    <dbReference type="NCBI Taxonomy" id="158383"/>
    <lineage>
        <taxon>Eukaryota</taxon>
        <taxon>Viridiplantae</taxon>
        <taxon>Streptophyta</taxon>
        <taxon>Embryophyta</taxon>
        <taxon>Tracheophyta</taxon>
        <taxon>Spermatophyta</taxon>
        <taxon>Magnoliopsida</taxon>
        <taxon>eudicotyledons</taxon>
        <taxon>Gunneridae</taxon>
        <taxon>Pentapetalae</taxon>
        <taxon>asterids</taxon>
        <taxon>lamiids</taxon>
        <taxon>Lamiales</taxon>
        <taxon>Oleaceae</taxon>
        <taxon>Oleeae</taxon>
        <taxon>Olea</taxon>
    </lineage>
</organism>
<proteinExistence type="predicted"/>
<dbReference type="AlphaFoldDB" id="A0A8S0RD56"/>
<feature type="non-terminal residue" evidence="1">
    <location>
        <position position="61"/>
    </location>
</feature>
<sequence>MVGGDFNGRIGNQNCLIEELAEELGILAQRHSLDVKEDLLLEFMEDYGLLVLNGRVCDDTP</sequence>
<protein>
    <submittedName>
        <fullName evidence="1">Uncharacterized protein</fullName>
    </submittedName>
</protein>
<comment type="caution">
    <text evidence="1">The sequence shown here is derived from an EMBL/GenBank/DDBJ whole genome shotgun (WGS) entry which is preliminary data.</text>
</comment>
<evidence type="ECO:0000313" key="2">
    <source>
        <dbReference type="Proteomes" id="UP000594638"/>
    </source>
</evidence>
<dbReference type="Proteomes" id="UP000594638">
    <property type="component" value="Unassembled WGS sequence"/>
</dbReference>
<gene>
    <name evidence="1" type="ORF">OLEA9_A074114</name>
</gene>
<evidence type="ECO:0000313" key="1">
    <source>
        <dbReference type="EMBL" id="CAA2977265.1"/>
    </source>
</evidence>
<name>A0A8S0RD56_OLEEU</name>
<dbReference type="Gramene" id="OE9A074114T1">
    <property type="protein sequence ID" value="OE9A074114C1"/>
    <property type="gene ID" value="OE9A074114"/>
</dbReference>
<reference evidence="1 2" key="1">
    <citation type="submission" date="2019-12" db="EMBL/GenBank/DDBJ databases">
        <authorList>
            <person name="Alioto T."/>
            <person name="Alioto T."/>
            <person name="Gomez Garrido J."/>
        </authorList>
    </citation>
    <scope>NUCLEOTIDE SEQUENCE [LARGE SCALE GENOMIC DNA]</scope>
</reference>